<keyword evidence="3" id="KW-1185">Reference proteome</keyword>
<organism evidence="2 3">
    <name type="scientific">Scrofimicrobium canadense</name>
    <dbReference type="NCBI Taxonomy" id="2652290"/>
    <lineage>
        <taxon>Bacteria</taxon>
        <taxon>Bacillati</taxon>
        <taxon>Actinomycetota</taxon>
        <taxon>Actinomycetes</taxon>
        <taxon>Actinomycetales</taxon>
        <taxon>Actinomycetaceae</taxon>
        <taxon>Scrofimicrobium</taxon>
    </lineage>
</organism>
<name>A0A6N7VQM1_9ACTO</name>
<feature type="transmembrane region" description="Helical" evidence="1">
    <location>
        <begin position="106"/>
        <end position="125"/>
    </location>
</feature>
<keyword evidence="1" id="KW-0812">Transmembrane</keyword>
<reference evidence="2 3" key="1">
    <citation type="submission" date="2019-08" db="EMBL/GenBank/DDBJ databases">
        <title>In-depth cultivation of the pig gut microbiome towards novel bacterial diversity and tailored functional studies.</title>
        <authorList>
            <person name="Wylensek D."/>
            <person name="Hitch T.C.A."/>
            <person name="Clavel T."/>
        </authorList>
    </citation>
    <scope>NUCLEOTIDE SEQUENCE [LARGE SCALE GENOMIC DNA]</scope>
    <source>
        <strain evidence="2 3">WB03_NA08</strain>
    </source>
</reference>
<keyword evidence="1" id="KW-1133">Transmembrane helix</keyword>
<dbReference type="RefSeq" id="WP_154543964.1">
    <property type="nucleotide sequence ID" value="NZ_VULO01000004.1"/>
</dbReference>
<dbReference type="AlphaFoldDB" id="A0A6N7VQM1"/>
<dbReference type="EMBL" id="VULO01000004">
    <property type="protein sequence ID" value="MSS84024.1"/>
    <property type="molecule type" value="Genomic_DNA"/>
</dbReference>
<protein>
    <submittedName>
        <fullName evidence="2">Uncharacterized protein</fullName>
    </submittedName>
</protein>
<evidence type="ECO:0000313" key="2">
    <source>
        <dbReference type="EMBL" id="MSS84024.1"/>
    </source>
</evidence>
<proteinExistence type="predicted"/>
<accession>A0A6N7VQM1</accession>
<gene>
    <name evidence="2" type="ORF">FYJ24_04435</name>
</gene>
<feature type="transmembrane region" description="Helical" evidence="1">
    <location>
        <begin position="82"/>
        <end position="100"/>
    </location>
</feature>
<dbReference type="Proteomes" id="UP000470875">
    <property type="component" value="Unassembled WGS sequence"/>
</dbReference>
<sequence length="149" mass="16537">MAKSRVVRMQETWAQVRSLTGGQTAVLWCKRIAWRSNFLFGAAPSPGPSFAQALLSLDATKRQLVALSLTYAENHYKNQADLIRTVGLPALLGILVLLGLDNRELSSAIVFLLATVVYALLYFYFRRLSSIASTAVQSFHMIVVELHKP</sequence>
<comment type="caution">
    <text evidence="2">The sequence shown here is derived from an EMBL/GenBank/DDBJ whole genome shotgun (WGS) entry which is preliminary data.</text>
</comment>
<keyword evidence="1" id="KW-0472">Membrane</keyword>
<evidence type="ECO:0000313" key="3">
    <source>
        <dbReference type="Proteomes" id="UP000470875"/>
    </source>
</evidence>
<evidence type="ECO:0000256" key="1">
    <source>
        <dbReference type="SAM" id="Phobius"/>
    </source>
</evidence>